<keyword evidence="4" id="KW-1185">Reference proteome</keyword>
<dbReference type="Proteomes" id="UP000274756">
    <property type="component" value="Unassembled WGS sequence"/>
</dbReference>
<feature type="region of interest" description="Disordered" evidence="1">
    <location>
        <begin position="1"/>
        <end position="23"/>
    </location>
</feature>
<organism evidence="3 5">
    <name type="scientific">Dracunculus medinensis</name>
    <name type="common">Guinea worm</name>
    <dbReference type="NCBI Taxonomy" id="318479"/>
    <lineage>
        <taxon>Eukaryota</taxon>
        <taxon>Metazoa</taxon>
        <taxon>Ecdysozoa</taxon>
        <taxon>Nematoda</taxon>
        <taxon>Chromadorea</taxon>
        <taxon>Rhabditida</taxon>
        <taxon>Spirurina</taxon>
        <taxon>Dracunculoidea</taxon>
        <taxon>Dracunculidae</taxon>
        <taxon>Dracunculus</taxon>
    </lineage>
</organism>
<dbReference type="WBParaSite" id="DME_0000867901-mRNA-1">
    <property type="protein sequence ID" value="DME_0000867901-mRNA-1"/>
    <property type="gene ID" value="DME_0000867901"/>
</dbReference>
<name>A0A0N4ULK1_DRAME</name>
<dbReference type="EMBL" id="UYYG01000069">
    <property type="protein sequence ID" value="VDN52621.1"/>
    <property type="molecule type" value="Genomic_DNA"/>
</dbReference>
<evidence type="ECO:0000256" key="1">
    <source>
        <dbReference type="SAM" id="MobiDB-lite"/>
    </source>
</evidence>
<reference evidence="5" key="1">
    <citation type="submission" date="2017-02" db="UniProtKB">
        <authorList>
            <consortium name="WormBaseParasite"/>
        </authorList>
    </citation>
    <scope>IDENTIFICATION</scope>
</reference>
<protein>
    <submittedName>
        <fullName evidence="2 5">Uncharacterized protein</fullName>
    </submittedName>
</protein>
<proteinExistence type="predicted"/>
<sequence length="170" mass="18215">MYTPMAWDEESEVASETEPSSVAASNLPLTTQSTTFNTFLDKPSRNSINVLNKKDAVSSHQQMTVDIMSAAEGSNQSTTSGTCSTTASNQISSLSEFSSDTINGQHNAPSNQPALTYLASNCSSSNLREMRDNGRLTNGGEKHNAVSYIFNESAGNLIINDFCLADLINC</sequence>
<dbReference type="Proteomes" id="UP000038040">
    <property type="component" value="Unplaced"/>
</dbReference>
<evidence type="ECO:0000313" key="5">
    <source>
        <dbReference type="WBParaSite" id="DME_0000867901-mRNA-1"/>
    </source>
</evidence>
<dbReference type="AlphaFoldDB" id="A0A0N4ULK1"/>
<accession>A0A0N4ULK1</accession>
<gene>
    <name evidence="2" type="ORF">DME_LOCUS2594</name>
</gene>
<evidence type="ECO:0000313" key="4">
    <source>
        <dbReference type="Proteomes" id="UP000274756"/>
    </source>
</evidence>
<evidence type="ECO:0000313" key="3">
    <source>
        <dbReference type="Proteomes" id="UP000038040"/>
    </source>
</evidence>
<evidence type="ECO:0000313" key="2">
    <source>
        <dbReference type="EMBL" id="VDN52621.1"/>
    </source>
</evidence>
<reference evidence="2 4" key="2">
    <citation type="submission" date="2018-11" db="EMBL/GenBank/DDBJ databases">
        <authorList>
            <consortium name="Pathogen Informatics"/>
        </authorList>
    </citation>
    <scope>NUCLEOTIDE SEQUENCE [LARGE SCALE GENOMIC DNA]</scope>
</reference>